<dbReference type="InterPro" id="IPR000276">
    <property type="entry name" value="GPCR_Rhodpsn"/>
</dbReference>
<feature type="transmembrane region" description="Helical" evidence="5">
    <location>
        <begin position="72"/>
        <end position="92"/>
    </location>
</feature>
<dbReference type="Pfam" id="PF00001">
    <property type="entry name" value="7tm_1"/>
    <property type="match status" value="1"/>
</dbReference>
<dbReference type="STRING" id="60517.A0A0R3VXF4"/>
<dbReference type="PANTHER" id="PTHR46641">
    <property type="entry name" value="FMRFAMIDE RECEPTOR-RELATED"/>
    <property type="match status" value="1"/>
</dbReference>
<dbReference type="InterPro" id="IPR052954">
    <property type="entry name" value="GPCR-Ligand_Int"/>
</dbReference>
<organism evidence="9">
    <name type="scientific">Taenia asiatica</name>
    <name type="common">Asian tapeworm</name>
    <dbReference type="NCBI Taxonomy" id="60517"/>
    <lineage>
        <taxon>Eukaryota</taxon>
        <taxon>Metazoa</taxon>
        <taxon>Spiralia</taxon>
        <taxon>Lophotrochozoa</taxon>
        <taxon>Platyhelminthes</taxon>
        <taxon>Cestoda</taxon>
        <taxon>Eucestoda</taxon>
        <taxon>Cyclophyllidea</taxon>
        <taxon>Taeniidae</taxon>
        <taxon>Taenia</taxon>
    </lineage>
</organism>
<dbReference type="SUPFAM" id="SSF81321">
    <property type="entry name" value="Family A G protein-coupled receptor-like"/>
    <property type="match status" value="1"/>
</dbReference>
<keyword evidence="3 5" id="KW-1133">Transmembrane helix</keyword>
<evidence type="ECO:0000256" key="4">
    <source>
        <dbReference type="ARBA" id="ARBA00023136"/>
    </source>
</evidence>
<feature type="transmembrane region" description="Helical" evidence="5">
    <location>
        <begin position="35"/>
        <end position="60"/>
    </location>
</feature>
<feature type="transmembrane region" description="Helical" evidence="5">
    <location>
        <begin position="284"/>
        <end position="308"/>
    </location>
</feature>
<evidence type="ECO:0000313" key="9">
    <source>
        <dbReference type="WBParaSite" id="TASK_0000209801-mRNA-1"/>
    </source>
</evidence>
<comment type="subcellular location">
    <subcellularLocation>
        <location evidence="1">Membrane</location>
    </subcellularLocation>
</comment>
<feature type="transmembrane region" description="Helical" evidence="5">
    <location>
        <begin position="197"/>
        <end position="222"/>
    </location>
</feature>
<evidence type="ECO:0000256" key="5">
    <source>
        <dbReference type="SAM" id="Phobius"/>
    </source>
</evidence>
<evidence type="ECO:0000259" key="6">
    <source>
        <dbReference type="PROSITE" id="PS50262"/>
    </source>
</evidence>
<evidence type="ECO:0000313" key="7">
    <source>
        <dbReference type="EMBL" id="VDK24350.1"/>
    </source>
</evidence>
<dbReference type="OrthoDB" id="6286129at2759"/>
<evidence type="ECO:0000256" key="3">
    <source>
        <dbReference type="ARBA" id="ARBA00022989"/>
    </source>
</evidence>
<accession>A0A0R3VXF4</accession>
<evidence type="ECO:0000256" key="1">
    <source>
        <dbReference type="ARBA" id="ARBA00004370"/>
    </source>
</evidence>
<feature type="transmembrane region" description="Helical" evidence="5">
    <location>
        <begin position="112"/>
        <end position="131"/>
    </location>
</feature>
<protein>
    <submittedName>
        <fullName evidence="9">G_PROTEIN_RECEP_F1_2 domain-containing protein</fullName>
    </submittedName>
</protein>
<dbReference type="Proteomes" id="UP000282613">
    <property type="component" value="Unassembled WGS sequence"/>
</dbReference>
<reference evidence="9" key="1">
    <citation type="submission" date="2017-02" db="UniProtKB">
        <authorList>
            <consortium name="WormBaseParasite"/>
        </authorList>
    </citation>
    <scope>IDENTIFICATION</scope>
</reference>
<gene>
    <name evidence="7" type="ORF">TASK_LOCUS2099</name>
</gene>
<dbReference type="PROSITE" id="PS50262">
    <property type="entry name" value="G_PROTEIN_RECEP_F1_2"/>
    <property type="match status" value="1"/>
</dbReference>
<keyword evidence="2 5" id="KW-0812">Transmembrane</keyword>
<dbReference type="InterPro" id="IPR017452">
    <property type="entry name" value="GPCR_Rhodpsn_7TM"/>
</dbReference>
<dbReference type="GO" id="GO:0016020">
    <property type="term" value="C:membrane"/>
    <property type="evidence" value="ECO:0007669"/>
    <property type="project" value="UniProtKB-SubCell"/>
</dbReference>
<sequence>MFLSLDHFLLQFMSNDDAHSTYSLVEDLSGELIDVLLLISNWLTVAVAVERYLAICYPLYVRCLSHRVRKRIVLCIVFTAIILQFPSLAKYWPVLDSLSIALSYFNLWFTRVLVLLIFPCTILICVNVRLIQTIRSSFILKHYTFAPAALDVQSNDCSTSDCKSNVSRSTRLTVPFTVNGSLAHEVGQHASREEKAIIINLTCLIAAFFLCQFPFIFLSVAFKLYESDVDSGTFRSANLTFLHNTFVCNGDFFNQTHHSALASSTTAIASTATASIGTKLDILAYIRALSVIFLMLKGDLYFLLYCGLCGNLSRVLKSLLHV</sequence>
<dbReference type="PANTHER" id="PTHR46641:SF2">
    <property type="entry name" value="FMRFAMIDE RECEPTOR"/>
    <property type="match status" value="1"/>
</dbReference>
<keyword evidence="8" id="KW-1185">Reference proteome</keyword>
<dbReference type="WBParaSite" id="TASK_0000209801-mRNA-1">
    <property type="protein sequence ID" value="TASK_0000209801-mRNA-1"/>
    <property type="gene ID" value="TASK_0000209801"/>
</dbReference>
<feature type="domain" description="G-protein coupled receptors family 1 profile" evidence="6">
    <location>
        <begin position="40"/>
        <end position="285"/>
    </location>
</feature>
<dbReference type="Gene3D" id="1.20.1070.10">
    <property type="entry name" value="Rhodopsin 7-helix transmembrane proteins"/>
    <property type="match status" value="1"/>
</dbReference>
<proteinExistence type="predicted"/>
<name>A0A0R3VXF4_TAEAS</name>
<reference evidence="7 8" key="2">
    <citation type="submission" date="2018-11" db="EMBL/GenBank/DDBJ databases">
        <authorList>
            <consortium name="Pathogen Informatics"/>
        </authorList>
    </citation>
    <scope>NUCLEOTIDE SEQUENCE [LARGE SCALE GENOMIC DNA]</scope>
</reference>
<evidence type="ECO:0000313" key="8">
    <source>
        <dbReference type="Proteomes" id="UP000282613"/>
    </source>
</evidence>
<dbReference type="AlphaFoldDB" id="A0A0R3VXF4"/>
<keyword evidence="4 5" id="KW-0472">Membrane</keyword>
<evidence type="ECO:0000256" key="2">
    <source>
        <dbReference type="ARBA" id="ARBA00022692"/>
    </source>
</evidence>
<dbReference type="GO" id="GO:0004930">
    <property type="term" value="F:G protein-coupled receptor activity"/>
    <property type="evidence" value="ECO:0007669"/>
    <property type="project" value="InterPro"/>
</dbReference>
<dbReference type="EMBL" id="UYRS01000995">
    <property type="protein sequence ID" value="VDK24350.1"/>
    <property type="molecule type" value="Genomic_DNA"/>
</dbReference>